<dbReference type="Gene3D" id="1.10.510.10">
    <property type="entry name" value="Transferase(Phosphotransferase) domain 1"/>
    <property type="match status" value="1"/>
</dbReference>
<dbReference type="PROSITE" id="PS50011">
    <property type="entry name" value="PROTEIN_KINASE_DOM"/>
    <property type="match status" value="1"/>
</dbReference>
<evidence type="ECO:0000256" key="6">
    <source>
        <dbReference type="ARBA" id="ARBA00022692"/>
    </source>
</evidence>
<organism evidence="22 23">
    <name type="scientific">Dichanthelium oligosanthes</name>
    <dbReference type="NCBI Taxonomy" id="888268"/>
    <lineage>
        <taxon>Eukaryota</taxon>
        <taxon>Viridiplantae</taxon>
        <taxon>Streptophyta</taxon>
        <taxon>Embryophyta</taxon>
        <taxon>Tracheophyta</taxon>
        <taxon>Spermatophyta</taxon>
        <taxon>Magnoliopsida</taxon>
        <taxon>Liliopsida</taxon>
        <taxon>Poales</taxon>
        <taxon>Poaceae</taxon>
        <taxon>PACMAD clade</taxon>
        <taxon>Panicoideae</taxon>
        <taxon>Panicodae</taxon>
        <taxon>Paniceae</taxon>
        <taxon>Dichantheliinae</taxon>
        <taxon>Dichanthelium</taxon>
    </lineage>
</organism>
<comment type="similarity">
    <text evidence="3">In the C-terminal section; belongs to the protein kinase superfamily. Ser/Thr protein kinase family.</text>
</comment>
<comment type="subcellular location">
    <subcellularLocation>
        <location evidence="1">Cell membrane</location>
        <topology evidence="1">Single-pass type I membrane protein</topology>
    </subcellularLocation>
</comment>
<evidence type="ECO:0000313" key="22">
    <source>
        <dbReference type="EMBL" id="OEL16674.1"/>
    </source>
</evidence>
<feature type="domain" description="Gnk2-homologous" evidence="21">
    <location>
        <begin position="138"/>
        <end position="247"/>
    </location>
</feature>
<evidence type="ECO:0000259" key="21">
    <source>
        <dbReference type="PROSITE" id="PS51473"/>
    </source>
</evidence>
<dbReference type="EMBL" id="LWDX02062269">
    <property type="protein sequence ID" value="OEL16674.1"/>
    <property type="molecule type" value="Genomic_DNA"/>
</dbReference>
<dbReference type="CDD" id="cd14066">
    <property type="entry name" value="STKc_IRAK"/>
    <property type="match status" value="1"/>
</dbReference>
<keyword evidence="12 18" id="KW-1133">Transmembrane helix</keyword>
<dbReference type="InterPro" id="IPR000719">
    <property type="entry name" value="Prot_kinase_dom"/>
</dbReference>
<evidence type="ECO:0000256" key="14">
    <source>
        <dbReference type="ARBA" id="ARBA00023170"/>
    </source>
</evidence>
<keyword evidence="5" id="KW-0808">Transferase</keyword>
<keyword evidence="4" id="KW-1003">Cell membrane</keyword>
<keyword evidence="15" id="KW-0325">Glycoprotein</keyword>
<dbReference type="FunFam" id="1.10.510.10:FF:000240">
    <property type="entry name" value="Lectin-domain containing receptor kinase A4.3"/>
    <property type="match status" value="1"/>
</dbReference>
<evidence type="ECO:0000256" key="10">
    <source>
        <dbReference type="ARBA" id="ARBA00022777"/>
    </source>
</evidence>
<keyword evidence="9 16" id="KW-0547">Nucleotide-binding</keyword>
<evidence type="ECO:0000256" key="7">
    <source>
        <dbReference type="ARBA" id="ARBA00022729"/>
    </source>
</evidence>
<feature type="domain" description="Gnk2-homologous" evidence="21">
    <location>
        <begin position="29"/>
        <end position="132"/>
    </location>
</feature>
<dbReference type="Pfam" id="PF01657">
    <property type="entry name" value="Stress-antifung"/>
    <property type="match status" value="2"/>
</dbReference>
<dbReference type="AlphaFoldDB" id="A0A1E5UV39"/>
<dbReference type="GO" id="GO:0002229">
    <property type="term" value="P:defense response to oomycetes"/>
    <property type="evidence" value="ECO:0007669"/>
    <property type="project" value="UniProtKB-ARBA"/>
</dbReference>
<evidence type="ECO:0000256" key="8">
    <source>
        <dbReference type="ARBA" id="ARBA00022737"/>
    </source>
</evidence>
<dbReference type="Proteomes" id="UP000095767">
    <property type="component" value="Unassembled WGS sequence"/>
</dbReference>
<dbReference type="GO" id="GO:0030246">
    <property type="term" value="F:carbohydrate binding"/>
    <property type="evidence" value="ECO:0007669"/>
    <property type="project" value="UniProtKB-KW"/>
</dbReference>
<evidence type="ECO:0000256" key="4">
    <source>
        <dbReference type="ARBA" id="ARBA00022475"/>
    </source>
</evidence>
<reference evidence="22 23" key="1">
    <citation type="submission" date="2016-09" db="EMBL/GenBank/DDBJ databases">
        <title>The draft genome of Dichanthelium oligosanthes: A C3 panicoid grass species.</title>
        <authorList>
            <person name="Studer A.J."/>
            <person name="Schnable J.C."/>
            <person name="Brutnell T.P."/>
        </authorList>
    </citation>
    <scope>NUCLEOTIDE SEQUENCE [LARGE SCALE GENOMIC DNA]</scope>
    <source>
        <strain evidence="23">cv. Kellogg 1175</strain>
        <tissue evidence="22">Leaf</tissue>
    </source>
</reference>
<dbReference type="OrthoDB" id="4062651at2759"/>
<feature type="binding site" evidence="16">
    <location>
        <position position="384"/>
    </location>
    <ligand>
        <name>ATP</name>
        <dbReference type="ChEBI" id="CHEBI:30616"/>
    </ligand>
</feature>
<dbReference type="PROSITE" id="PS00107">
    <property type="entry name" value="PROTEIN_KINASE_ATP"/>
    <property type="match status" value="1"/>
</dbReference>
<keyword evidence="22" id="KW-0430">Lectin</keyword>
<dbReference type="PROSITE" id="PS00108">
    <property type="entry name" value="PROTEIN_KINASE_ST"/>
    <property type="match status" value="1"/>
</dbReference>
<evidence type="ECO:0000256" key="18">
    <source>
        <dbReference type="SAM" id="Phobius"/>
    </source>
</evidence>
<evidence type="ECO:0000256" key="19">
    <source>
        <dbReference type="SAM" id="SignalP"/>
    </source>
</evidence>
<dbReference type="CDD" id="cd23509">
    <property type="entry name" value="Gnk2-like"/>
    <property type="match status" value="2"/>
</dbReference>
<dbReference type="PROSITE" id="PS51473">
    <property type="entry name" value="GNK2"/>
    <property type="match status" value="2"/>
</dbReference>
<evidence type="ECO:0000256" key="3">
    <source>
        <dbReference type="ARBA" id="ARBA00010217"/>
    </source>
</evidence>
<dbReference type="SMART" id="SM00220">
    <property type="entry name" value="S_TKc"/>
    <property type="match status" value="1"/>
</dbReference>
<dbReference type="InterPro" id="IPR038408">
    <property type="entry name" value="GNK2_sf"/>
</dbReference>
<feature type="compositionally biased region" description="Pro residues" evidence="17">
    <location>
        <begin position="253"/>
        <end position="269"/>
    </location>
</feature>
<feature type="compositionally biased region" description="Low complexity" evidence="17">
    <location>
        <begin position="656"/>
        <end position="682"/>
    </location>
</feature>
<keyword evidence="8" id="KW-0677">Repeat</keyword>
<evidence type="ECO:0000256" key="9">
    <source>
        <dbReference type="ARBA" id="ARBA00022741"/>
    </source>
</evidence>
<dbReference type="SUPFAM" id="SSF56112">
    <property type="entry name" value="Protein kinase-like (PK-like)"/>
    <property type="match status" value="1"/>
</dbReference>
<evidence type="ECO:0000256" key="17">
    <source>
        <dbReference type="SAM" id="MobiDB-lite"/>
    </source>
</evidence>
<evidence type="ECO:0000256" key="1">
    <source>
        <dbReference type="ARBA" id="ARBA00004251"/>
    </source>
</evidence>
<evidence type="ECO:0000256" key="5">
    <source>
        <dbReference type="ARBA" id="ARBA00022679"/>
    </source>
</evidence>
<protein>
    <submittedName>
        <fullName evidence="22">L-type lectin-domain containing receptor kinase IX.1</fullName>
    </submittedName>
</protein>
<dbReference type="InterPro" id="IPR011009">
    <property type="entry name" value="Kinase-like_dom_sf"/>
</dbReference>
<gene>
    <name evidence="22" type="ORF">BAE44_0022311</name>
</gene>
<evidence type="ECO:0000256" key="12">
    <source>
        <dbReference type="ARBA" id="ARBA00022989"/>
    </source>
</evidence>
<dbReference type="GO" id="GO:0005886">
    <property type="term" value="C:plasma membrane"/>
    <property type="evidence" value="ECO:0007669"/>
    <property type="project" value="UniProtKB-SubCell"/>
</dbReference>
<dbReference type="Pfam" id="PF00069">
    <property type="entry name" value="Pkinase"/>
    <property type="match status" value="1"/>
</dbReference>
<evidence type="ECO:0000313" key="23">
    <source>
        <dbReference type="Proteomes" id="UP000095767"/>
    </source>
</evidence>
<keyword evidence="6 18" id="KW-0812">Transmembrane</keyword>
<dbReference type="Gene3D" id="3.30.430.20">
    <property type="entry name" value="Gnk2 domain, C-X8-C-X2-C motif"/>
    <property type="match status" value="2"/>
</dbReference>
<dbReference type="PANTHER" id="PTHR27007">
    <property type="match status" value="1"/>
</dbReference>
<keyword evidence="14 22" id="KW-0675">Receptor</keyword>
<evidence type="ECO:0000259" key="20">
    <source>
        <dbReference type="PROSITE" id="PS50011"/>
    </source>
</evidence>
<feature type="region of interest" description="Disordered" evidence="17">
    <location>
        <begin position="655"/>
        <end position="682"/>
    </location>
</feature>
<keyword evidence="11 16" id="KW-0067">ATP-binding</keyword>
<dbReference type="InterPro" id="IPR050528">
    <property type="entry name" value="L-type_Lectin-RKs"/>
</dbReference>
<dbReference type="InterPro" id="IPR008271">
    <property type="entry name" value="Ser/Thr_kinase_AS"/>
</dbReference>
<dbReference type="Gene3D" id="3.30.200.20">
    <property type="entry name" value="Phosphorylase Kinase, domain 1"/>
    <property type="match status" value="1"/>
</dbReference>
<name>A0A1E5UV39_9POAL</name>
<keyword evidence="10 22" id="KW-0418">Kinase</keyword>
<feature type="region of interest" description="Disordered" evidence="17">
    <location>
        <begin position="251"/>
        <end position="282"/>
    </location>
</feature>
<dbReference type="FunFam" id="3.30.430.20:FF:000016">
    <property type="entry name" value="Cysteine-rich receptor-like protein kinase 10"/>
    <property type="match status" value="1"/>
</dbReference>
<dbReference type="GO" id="GO:0005524">
    <property type="term" value="F:ATP binding"/>
    <property type="evidence" value="ECO:0007669"/>
    <property type="project" value="UniProtKB-UniRule"/>
</dbReference>
<feature type="domain" description="Protein kinase" evidence="20">
    <location>
        <begin position="355"/>
        <end position="634"/>
    </location>
</feature>
<dbReference type="STRING" id="888268.A0A1E5UV39"/>
<sequence length="682" mass="75011">MAARRFFILLNVSMLFAGATVGVVGQDYTANWPYCSTTNNYSIASSYQVNLVQLMADLQAGAIDNSGFNQSTAGKPPDTVFGLIMCYVDRNWDECQNCLRAATAGVQQTCPYSREMKACYGACVLRYSNEFFFSIADLNVAFYLWIDAYVTDMVGMNTTRWTLMSRLTGEASDSPLRLANGSEVFTDSDGNSQVIYGLAQCTRDLNASECTRCLTYFVAELSRSRPNNTYGAVKGYSCYVVYQIGRDLGITLPPSPAEPPQPPSPPSTTPQPEATSPPHGPKAGLVAGVSVGSLLFVISLGILAWHFCRRRRKGMALEQELGDMFDGEPQEEEFEKGAGPKRFHYKDLAVATRYFSDEVKLGEGGFGSVYHGYLKDMDLHVAIKRVSRKSIQGRKEYESEVKIISRLRHRNLVELIGWYHGGDELLLVYELVPNGSLDSHIHSPNNILPWPIRHEIIVGIGSALLYLHLECQQCVLHRDIKPSNVMLDASFNPKLGDFGLARLVDHGKGSHTTVLAGTIGYMDPECMSTGSACVESDVYSFGVVVLEIACGRPPRMDVAKAGTNTHLVQWVWEFYGRGSVLDAADARLNGEFNAGEMERVMVTALWCAHPDRTQRPSIREAMSVLRLERPLPILPANMPVATFVPPPLDHFHCKSDTATGASSSTGTTTSSISTTETSCLLR</sequence>
<dbReference type="GO" id="GO:0004672">
    <property type="term" value="F:protein kinase activity"/>
    <property type="evidence" value="ECO:0007669"/>
    <property type="project" value="InterPro"/>
</dbReference>
<dbReference type="InterPro" id="IPR017441">
    <property type="entry name" value="Protein_kinase_ATP_BS"/>
</dbReference>
<feature type="chain" id="PRO_5009187395" evidence="19">
    <location>
        <begin position="23"/>
        <end position="682"/>
    </location>
</feature>
<comment type="caution">
    <text evidence="22">The sequence shown here is derived from an EMBL/GenBank/DDBJ whole genome shotgun (WGS) entry which is preliminary data.</text>
</comment>
<dbReference type="FunFam" id="3.30.200.20:FF:000168">
    <property type="entry name" value="L-type lectin-domain containing receptor kinase IX.1"/>
    <property type="match status" value="1"/>
</dbReference>
<accession>A0A1E5UV39</accession>
<evidence type="ECO:0000256" key="2">
    <source>
        <dbReference type="ARBA" id="ARBA00008536"/>
    </source>
</evidence>
<feature type="signal peptide" evidence="19">
    <location>
        <begin position="1"/>
        <end position="22"/>
    </location>
</feature>
<evidence type="ECO:0000256" key="11">
    <source>
        <dbReference type="ARBA" id="ARBA00022840"/>
    </source>
</evidence>
<evidence type="ECO:0000256" key="13">
    <source>
        <dbReference type="ARBA" id="ARBA00023136"/>
    </source>
</evidence>
<keyword evidence="7 19" id="KW-0732">Signal</keyword>
<keyword evidence="23" id="KW-1185">Reference proteome</keyword>
<dbReference type="InterPro" id="IPR002902">
    <property type="entry name" value="GNK2"/>
</dbReference>
<keyword evidence="13 18" id="KW-0472">Membrane</keyword>
<evidence type="ECO:0000256" key="16">
    <source>
        <dbReference type="PROSITE-ProRule" id="PRU10141"/>
    </source>
</evidence>
<proteinExistence type="inferred from homology"/>
<evidence type="ECO:0000256" key="15">
    <source>
        <dbReference type="ARBA" id="ARBA00023180"/>
    </source>
</evidence>
<comment type="similarity">
    <text evidence="2">In the N-terminal section; belongs to the leguminous lectin family.</text>
</comment>
<feature type="transmembrane region" description="Helical" evidence="18">
    <location>
        <begin position="283"/>
        <end position="305"/>
    </location>
</feature>